<gene>
    <name evidence="1" type="ORF">WN51_02061</name>
</gene>
<organism evidence="1 2">
    <name type="scientific">Melipona quadrifasciata</name>
    <dbReference type="NCBI Taxonomy" id="166423"/>
    <lineage>
        <taxon>Eukaryota</taxon>
        <taxon>Metazoa</taxon>
        <taxon>Ecdysozoa</taxon>
        <taxon>Arthropoda</taxon>
        <taxon>Hexapoda</taxon>
        <taxon>Insecta</taxon>
        <taxon>Pterygota</taxon>
        <taxon>Neoptera</taxon>
        <taxon>Endopterygota</taxon>
        <taxon>Hymenoptera</taxon>
        <taxon>Apocrita</taxon>
        <taxon>Aculeata</taxon>
        <taxon>Apoidea</taxon>
        <taxon>Anthophila</taxon>
        <taxon>Apidae</taxon>
        <taxon>Melipona</taxon>
    </lineage>
</organism>
<sequence length="85" mass="9601">MVHAAVRSRARETSFPLPRPVFTSNLRGPFVSPPHNLCDFPLPRGYSTAGNPTYRHVYRNHCLEVAKVISMASYEIQQSTFDVIP</sequence>
<dbReference type="AlphaFoldDB" id="A0A0M8ZX81"/>
<dbReference type="Proteomes" id="UP000053105">
    <property type="component" value="Unassembled WGS sequence"/>
</dbReference>
<dbReference type="EMBL" id="KQ435809">
    <property type="protein sequence ID" value="KOX72960.1"/>
    <property type="molecule type" value="Genomic_DNA"/>
</dbReference>
<evidence type="ECO:0000313" key="1">
    <source>
        <dbReference type="EMBL" id="KOX72960.1"/>
    </source>
</evidence>
<reference evidence="1 2" key="1">
    <citation type="submission" date="2015-07" db="EMBL/GenBank/DDBJ databases">
        <title>The genome of Melipona quadrifasciata.</title>
        <authorList>
            <person name="Pan H."/>
            <person name="Kapheim K."/>
        </authorList>
    </citation>
    <scope>NUCLEOTIDE SEQUENCE [LARGE SCALE GENOMIC DNA]</scope>
    <source>
        <strain evidence="1">0111107301</strain>
        <tissue evidence="1">Whole body</tissue>
    </source>
</reference>
<proteinExistence type="predicted"/>
<evidence type="ECO:0000313" key="2">
    <source>
        <dbReference type="Proteomes" id="UP000053105"/>
    </source>
</evidence>
<accession>A0A0M8ZX81</accession>
<name>A0A0M8ZX81_9HYME</name>
<keyword evidence="2" id="KW-1185">Reference proteome</keyword>
<protein>
    <submittedName>
        <fullName evidence="1">Uncharacterized protein</fullName>
    </submittedName>
</protein>